<dbReference type="SMART" id="SM00697">
    <property type="entry name" value="DM8"/>
    <property type="match status" value="1"/>
</dbReference>
<dbReference type="InterPro" id="IPR010512">
    <property type="entry name" value="DUF1091"/>
</dbReference>
<dbReference type="RefSeq" id="XP_034102102.2">
    <property type="nucleotide sequence ID" value="XM_034246211.2"/>
</dbReference>
<gene>
    <name evidence="2" type="primary">LOC117566666</name>
</gene>
<dbReference type="PANTHER" id="PTHR20898:SF0">
    <property type="entry name" value="DAEDALUS ON 3-RELATED"/>
    <property type="match status" value="1"/>
</dbReference>
<proteinExistence type="predicted"/>
<keyword evidence="1" id="KW-1185">Reference proteome</keyword>
<dbReference type="OrthoDB" id="7940892at2759"/>
<protein>
    <submittedName>
        <fullName evidence="2">Uncharacterized protein LOC117566666</fullName>
    </submittedName>
</protein>
<organism evidence="1 2">
    <name type="scientific">Drosophila albomicans</name>
    <name type="common">Fruit fly</name>
    <dbReference type="NCBI Taxonomy" id="7291"/>
    <lineage>
        <taxon>Eukaryota</taxon>
        <taxon>Metazoa</taxon>
        <taxon>Ecdysozoa</taxon>
        <taxon>Arthropoda</taxon>
        <taxon>Hexapoda</taxon>
        <taxon>Insecta</taxon>
        <taxon>Pterygota</taxon>
        <taxon>Neoptera</taxon>
        <taxon>Endopterygota</taxon>
        <taxon>Diptera</taxon>
        <taxon>Brachycera</taxon>
        <taxon>Muscomorpha</taxon>
        <taxon>Ephydroidea</taxon>
        <taxon>Drosophilidae</taxon>
        <taxon>Drosophila</taxon>
    </lineage>
</organism>
<evidence type="ECO:0000313" key="1">
    <source>
        <dbReference type="Proteomes" id="UP000515160"/>
    </source>
</evidence>
<accession>A0A6P8XXJ9</accession>
<reference evidence="2" key="1">
    <citation type="submission" date="2025-08" db="UniProtKB">
        <authorList>
            <consortium name="RefSeq"/>
        </authorList>
    </citation>
    <scope>IDENTIFICATION</scope>
    <source>
        <strain evidence="2">15112-1751.03</strain>
        <tissue evidence="2">Whole Adult</tissue>
    </source>
</reference>
<dbReference type="GeneID" id="117566666"/>
<dbReference type="PANTHER" id="PTHR20898">
    <property type="entry name" value="DAEDALUS ON 3-RELATED-RELATED"/>
    <property type="match status" value="1"/>
</dbReference>
<name>A0A6P8XXJ9_DROAB</name>
<dbReference type="AlphaFoldDB" id="A0A6P8XXJ9"/>
<dbReference type="Pfam" id="PF06477">
    <property type="entry name" value="DUF1091"/>
    <property type="match status" value="1"/>
</dbReference>
<sequence>MSDCQSIYLCFRMFTKISETQAVVFKFSNAVCETYNESWFLIHKCRIRAVNRNINTFNFNGTVLHPAYDISINGQVFKKANGYKPWLFKASIDGCQFIKRAYNPVAILVFNIFKEFTNFNHSCPYNGTQLVKGFYLRPELLKLPIPSGDYLLSLTWLFDKRPQFVTNIYFVFEEDL</sequence>
<dbReference type="Proteomes" id="UP000515160">
    <property type="component" value="Chromosome 3"/>
</dbReference>
<evidence type="ECO:0000313" key="2">
    <source>
        <dbReference type="RefSeq" id="XP_034102102.2"/>
    </source>
</evidence>